<evidence type="ECO:0000313" key="1">
    <source>
        <dbReference type="EMBL" id="QKM62933.1"/>
    </source>
</evidence>
<name>A0A6M9Q3E3_9BURK</name>
<protein>
    <recommendedName>
        <fullName evidence="3">Alpha/beta hydrolase</fullName>
    </recommendedName>
</protein>
<accession>A0A6M9Q3E3</accession>
<dbReference type="AlphaFoldDB" id="A0A6M9Q3E3"/>
<sequence>MISLTLFAKEPVDSFVNTAHYDDGDKIPYILTSVNLSSPKYILIMMPGGNGMMSIQKNIDGTIYFQSGGNFLIRSRAIFTDDEFSTISIDGDRSIKRMRIVVRDLKSKFPNAQIYIVGTSRSTLATIYQSENMDGEVTGFIHTASMSAIGGLDTRKSKSRHLIVAHKYDECRLTPPSSSLENNRRYGTDLILMEGGVTEGDPCQALGYHGFNGIETETIPKN</sequence>
<dbReference type="KEGG" id="pani:DCO16_07605"/>
<proteinExistence type="predicted"/>
<organism evidence="1 2">
    <name type="scientific">Polynucleobacter antarcticus</name>
    <dbReference type="NCBI Taxonomy" id="1743162"/>
    <lineage>
        <taxon>Bacteria</taxon>
        <taxon>Pseudomonadati</taxon>
        <taxon>Pseudomonadota</taxon>
        <taxon>Betaproteobacteria</taxon>
        <taxon>Burkholderiales</taxon>
        <taxon>Burkholderiaceae</taxon>
        <taxon>Polynucleobacter</taxon>
    </lineage>
</organism>
<dbReference type="Proteomes" id="UP000500806">
    <property type="component" value="Chromosome"/>
</dbReference>
<gene>
    <name evidence="1" type="ORF">DCO16_07605</name>
</gene>
<keyword evidence="2" id="KW-1185">Reference proteome</keyword>
<dbReference type="EMBL" id="CP028941">
    <property type="protein sequence ID" value="QKM62933.1"/>
    <property type="molecule type" value="Genomic_DNA"/>
</dbReference>
<evidence type="ECO:0000313" key="2">
    <source>
        <dbReference type="Proteomes" id="UP000500806"/>
    </source>
</evidence>
<reference evidence="1 2" key="1">
    <citation type="submission" date="2018-04" db="EMBL/GenBank/DDBJ databases">
        <title>Polynucleobacter sp. LimPoW16 genome.</title>
        <authorList>
            <person name="Hahn M.W."/>
        </authorList>
    </citation>
    <scope>NUCLEOTIDE SEQUENCE [LARGE SCALE GENOMIC DNA]</scope>
    <source>
        <strain evidence="1 2">LimPoW16</strain>
    </source>
</reference>
<evidence type="ECO:0008006" key="3">
    <source>
        <dbReference type="Google" id="ProtNLM"/>
    </source>
</evidence>